<organism evidence="2 3">
    <name type="scientific">Zizania palustris</name>
    <name type="common">Northern wild rice</name>
    <dbReference type="NCBI Taxonomy" id="103762"/>
    <lineage>
        <taxon>Eukaryota</taxon>
        <taxon>Viridiplantae</taxon>
        <taxon>Streptophyta</taxon>
        <taxon>Embryophyta</taxon>
        <taxon>Tracheophyta</taxon>
        <taxon>Spermatophyta</taxon>
        <taxon>Magnoliopsida</taxon>
        <taxon>Liliopsida</taxon>
        <taxon>Poales</taxon>
        <taxon>Poaceae</taxon>
        <taxon>BOP clade</taxon>
        <taxon>Oryzoideae</taxon>
        <taxon>Oryzeae</taxon>
        <taxon>Zizaniinae</taxon>
        <taxon>Zizania</taxon>
    </lineage>
</organism>
<dbReference type="PANTHER" id="PTHR33625">
    <property type="entry name" value="OS08G0179900 PROTEIN"/>
    <property type="match status" value="1"/>
</dbReference>
<dbReference type="OrthoDB" id="737041at2759"/>
<evidence type="ECO:0000256" key="1">
    <source>
        <dbReference type="SAM" id="Phobius"/>
    </source>
</evidence>
<feature type="transmembrane region" description="Helical" evidence="1">
    <location>
        <begin position="242"/>
        <end position="262"/>
    </location>
</feature>
<comment type="caution">
    <text evidence="2">The sequence shown here is derived from an EMBL/GenBank/DDBJ whole genome shotgun (WGS) entry which is preliminary data.</text>
</comment>
<dbReference type="EMBL" id="JAAALK010000285">
    <property type="protein sequence ID" value="KAG8065630.1"/>
    <property type="molecule type" value="Genomic_DNA"/>
</dbReference>
<dbReference type="Proteomes" id="UP000729402">
    <property type="component" value="Unassembled WGS sequence"/>
</dbReference>
<keyword evidence="1" id="KW-1133">Transmembrane helix</keyword>
<keyword evidence="3" id="KW-1185">Reference proteome</keyword>
<reference evidence="2" key="1">
    <citation type="journal article" date="2021" name="bioRxiv">
        <title>Whole Genome Assembly and Annotation of Northern Wild Rice, Zizania palustris L., Supports a Whole Genome Duplication in the Zizania Genus.</title>
        <authorList>
            <person name="Haas M."/>
            <person name="Kono T."/>
            <person name="Macchietto M."/>
            <person name="Millas R."/>
            <person name="McGilp L."/>
            <person name="Shao M."/>
            <person name="Duquette J."/>
            <person name="Hirsch C.N."/>
            <person name="Kimball J."/>
        </authorList>
    </citation>
    <scope>NUCLEOTIDE SEQUENCE</scope>
    <source>
        <tissue evidence="2">Fresh leaf tissue</tissue>
    </source>
</reference>
<evidence type="ECO:0000313" key="3">
    <source>
        <dbReference type="Proteomes" id="UP000729402"/>
    </source>
</evidence>
<evidence type="ECO:0000313" key="2">
    <source>
        <dbReference type="EMBL" id="KAG8065630.1"/>
    </source>
</evidence>
<dbReference type="PANTHER" id="PTHR33625:SF3">
    <property type="entry name" value="OS04G0550700 PROTEIN"/>
    <property type="match status" value="1"/>
</dbReference>
<keyword evidence="1" id="KW-0472">Membrane</keyword>
<gene>
    <name evidence="2" type="ORF">GUJ93_ZPchr0004g39731</name>
</gene>
<reference evidence="2" key="2">
    <citation type="submission" date="2021-02" db="EMBL/GenBank/DDBJ databases">
        <authorList>
            <person name="Kimball J.A."/>
            <person name="Haas M.W."/>
            <person name="Macchietto M."/>
            <person name="Kono T."/>
            <person name="Duquette J."/>
            <person name="Shao M."/>
        </authorList>
    </citation>
    <scope>NUCLEOTIDE SEQUENCE</scope>
    <source>
        <tissue evidence="2">Fresh leaf tissue</tissue>
    </source>
</reference>
<keyword evidence="1" id="KW-0812">Transmembrane</keyword>
<protein>
    <submittedName>
        <fullName evidence="2">Uncharacterized protein</fullName>
    </submittedName>
</protein>
<accession>A0A8J5S067</accession>
<sequence length="263" mass="29618">MLGGSEPHALLGCPLYLFVHILVRYVILQNGKCSWINLCNLSLRILYKNLFYVGHRVFESNHGVDSDAPAQALALPLISGLPSSGMFVNYFAENSIALDKKTDQPVNLEHSTSDSASEEWIEPAALVLNSTALLTREHRNVLDAFHLLQKDPDVQKMVMALSTDKSVWDAVMKNEVVQEFRRSFQDAKETDLNGSSCGPPGVMKWVMENTQAKIKDFLETILKLVNTLFQTDIKDYDLYDDAVRMSFMLTVFVFIVVTIARIK</sequence>
<proteinExistence type="predicted"/>
<dbReference type="AlphaFoldDB" id="A0A8J5S067"/>
<name>A0A8J5S067_ZIZPA</name>